<sequence>MSATANPFSLRKQLAFYGSYHTDPVNVAIHIIGVPSIIFATSTLLAKQGSIFPYIQDHSPLAAAYLSQAGSYLASLLPTQIFQYAQLNPAAIFMGIYWLYYSVLDATAALMLAPIWYGLWYGSTLLARTHPDATKIAIGIKAFGWISQFYGHGVHEGRAPALLDNLLGAVVLAPFFVFLEVIFHFGYRPQLQKELKNDVGKLVTKYRTDQAKAKRAKVQ</sequence>
<evidence type="ECO:0000256" key="1">
    <source>
        <dbReference type="SAM" id="Phobius"/>
    </source>
</evidence>
<reference evidence="2 3" key="1">
    <citation type="submission" date="2019-05" db="EMBL/GenBank/DDBJ databases">
        <title>Sporisorium graminicola CBS 10092 draft sequencing and annotation.</title>
        <authorList>
            <person name="Solano-Gonzalez S."/>
            <person name="Caddick M.X."/>
            <person name="Darby A."/>
        </authorList>
    </citation>
    <scope>NUCLEOTIDE SEQUENCE [LARGE SCALE GENOMIC DNA]</scope>
    <source>
        <strain evidence="2 3">CBS 10092</strain>
    </source>
</reference>
<keyword evidence="3" id="KW-1185">Reference proteome</keyword>
<comment type="caution">
    <text evidence="2">The sequence shown here is derived from an EMBL/GenBank/DDBJ whole genome shotgun (WGS) entry which is preliminary data.</text>
</comment>
<dbReference type="Pfam" id="PF06127">
    <property type="entry name" value="Mpo1-like"/>
    <property type="match status" value="1"/>
</dbReference>
<feature type="transmembrane region" description="Helical" evidence="1">
    <location>
        <begin position="166"/>
        <end position="187"/>
    </location>
</feature>
<dbReference type="GO" id="GO:0046521">
    <property type="term" value="P:sphingoid catabolic process"/>
    <property type="evidence" value="ECO:0007669"/>
    <property type="project" value="TreeGrafter"/>
</dbReference>
<dbReference type="EMBL" id="SRRM01000012">
    <property type="protein sequence ID" value="TKY87774.1"/>
    <property type="molecule type" value="Genomic_DNA"/>
</dbReference>
<evidence type="ECO:0008006" key="4">
    <source>
        <dbReference type="Google" id="ProtNLM"/>
    </source>
</evidence>
<feature type="transmembrane region" description="Helical" evidence="1">
    <location>
        <begin position="98"/>
        <end position="119"/>
    </location>
</feature>
<proteinExistence type="predicted"/>
<dbReference type="OrthoDB" id="2124888at2759"/>
<keyword evidence="1" id="KW-0472">Membrane</keyword>
<evidence type="ECO:0000313" key="2">
    <source>
        <dbReference type="EMBL" id="TKY87774.1"/>
    </source>
</evidence>
<dbReference type="AlphaFoldDB" id="A0A4U7KTA4"/>
<name>A0A4U7KTA4_9BASI</name>
<dbReference type="GeneID" id="40726250"/>
<dbReference type="RefSeq" id="XP_029739759.1">
    <property type="nucleotide sequence ID" value="XM_029883953.1"/>
</dbReference>
<organism evidence="2 3">
    <name type="scientific">Sporisorium graminicola</name>
    <dbReference type="NCBI Taxonomy" id="280036"/>
    <lineage>
        <taxon>Eukaryota</taxon>
        <taxon>Fungi</taxon>
        <taxon>Dikarya</taxon>
        <taxon>Basidiomycota</taxon>
        <taxon>Ustilaginomycotina</taxon>
        <taxon>Ustilaginomycetes</taxon>
        <taxon>Ustilaginales</taxon>
        <taxon>Ustilaginaceae</taxon>
        <taxon>Sporisorium</taxon>
    </lineage>
</organism>
<dbReference type="KEGG" id="sgra:EX895_003355"/>
<dbReference type="PANTHER" id="PTHR28026:SF9">
    <property type="entry name" value="2-HYDROXY-PALMITIC ACID DIOXYGENASE MPO1"/>
    <property type="match status" value="1"/>
</dbReference>
<dbReference type="PANTHER" id="PTHR28026">
    <property type="entry name" value="DUF962 DOMAIN PROTEIN (AFU_ORTHOLOGUE AFUA_8G05310)"/>
    <property type="match status" value="1"/>
</dbReference>
<evidence type="ECO:0000313" key="3">
    <source>
        <dbReference type="Proteomes" id="UP000306050"/>
    </source>
</evidence>
<keyword evidence="1" id="KW-0812">Transmembrane</keyword>
<dbReference type="GO" id="GO:0016020">
    <property type="term" value="C:membrane"/>
    <property type="evidence" value="ECO:0007669"/>
    <property type="project" value="GOC"/>
</dbReference>
<keyword evidence="1" id="KW-1133">Transmembrane helix</keyword>
<dbReference type="GO" id="GO:0005783">
    <property type="term" value="C:endoplasmic reticulum"/>
    <property type="evidence" value="ECO:0007669"/>
    <property type="project" value="TreeGrafter"/>
</dbReference>
<gene>
    <name evidence="2" type="ORF">EX895_003355</name>
</gene>
<accession>A0A4U7KTA4</accession>
<dbReference type="Proteomes" id="UP000306050">
    <property type="component" value="Chromosome SGRAM_20"/>
</dbReference>
<dbReference type="InterPro" id="IPR009305">
    <property type="entry name" value="Mpo1-like"/>
</dbReference>
<feature type="transmembrane region" description="Helical" evidence="1">
    <location>
        <begin position="27"/>
        <end position="46"/>
    </location>
</feature>
<protein>
    <recommendedName>
        <fullName evidence="4">DUF962 domain protein</fullName>
    </recommendedName>
</protein>